<dbReference type="InterPro" id="IPR000595">
    <property type="entry name" value="cNMP-bd_dom"/>
</dbReference>
<keyword evidence="7" id="KW-1071">Ligand-gated ion channel</keyword>
<keyword evidence="4" id="KW-1133">Transmembrane helix</keyword>
<dbReference type="InterPro" id="IPR018488">
    <property type="entry name" value="cNMP-bd_CS"/>
</dbReference>
<dbReference type="InterPro" id="IPR018490">
    <property type="entry name" value="cNMP-bd_dom_sf"/>
</dbReference>
<evidence type="ECO:0000256" key="9">
    <source>
        <dbReference type="SAM" id="Coils"/>
    </source>
</evidence>
<keyword evidence="3" id="KW-0812">Transmembrane</keyword>
<evidence type="ECO:0000256" key="3">
    <source>
        <dbReference type="ARBA" id="ARBA00022692"/>
    </source>
</evidence>
<organism evidence="11 13">
    <name type="scientific">Candidatus Chlorohelix allophototropha</name>
    <dbReference type="NCBI Taxonomy" id="3003348"/>
    <lineage>
        <taxon>Bacteria</taxon>
        <taxon>Bacillati</taxon>
        <taxon>Chloroflexota</taxon>
        <taxon>Chloroflexia</taxon>
        <taxon>Candidatus Chloroheliales</taxon>
        <taxon>Candidatus Chloroheliaceae</taxon>
        <taxon>Candidatus Chlorohelix</taxon>
    </lineage>
</organism>
<comment type="subcellular location">
    <subcellularLocation>
        <location evidence="1">Membrane</location>
        <topology evidence="1">Multi-pass membrane protein</topology>
    </subcellularLocation>
</comment>
<dbReference type="GO" id="GO:0016020">
    <property type="term" value="C:membrane"/>
    <property type="evidence" value="ECO:0007669"/>
    <property type="project" value="UniProtKB-SubCell"/>
</dbReference>
<sequence>MVKTTEKIEFLRGVGIFGDATDEMLQEMLNLLVDVEVPIGQTIFQKGDLGDSMFIVREGIMRVHIDEHTLGIVEKGNFFGEMAVLDSETRSASITAITNTHLWCLSQQNLYSLMSKRQEVVQGIIQLLCSRLRTRIKTSFDDFQYMQQFSKVINAAIALEDGKYQPEILDGVIQRTDPLGQLARIFGHMAQEVYNREQTLKRQVQELKIEIDQVKLAHQISQITDNDNFSDLQAQARDLRKKRFTSNKQPFETDSLSEL</sequence>
<evidence type="ECO:0000256" key="4">
    <source>
        <dbReference type="ARBA" id="ARBA00022989"/>
    </source>
</evidence>
<dbReference type="Pfam" id="PF00027">
    <property type="entry name" value="cNMP_binding"/>
    <property type="match status" value="1"/>
</dbReference>
<evidence type="ECO:0000313" key="14">
    <source>
        <dbReference type="Proteomes" id="UP001431572"/>
    </source>
</evidence>
<evidence type="ECO:0000256" key="1">
    <source>
        <dbReference type="ARBA" id="ARBA00004141"/>
    </source>
</evidence>
<dbReference type="PRINTS" id="PR00103">
    <property type="entry name" value="CAMPKINASE"/>
</dbReference>
<evidence type="ECO:0000313" key="11">
    <source>
        <dbReference type="EMBL" id="NWJ45993.1"/>
    </source>
</evidence>
<evidence type="ECO:0000256" key="5">
    <source>
        <dbReference type="ARBA" id="ARBA00023065"/>
    </source>
</evidence>
<keyword evidence="8" id="KW-0407">Ion channel</keyword>
<dbReference type="EMBL" id="JACATZ010000001">
    <property type="protein sequence ID" value="NWJ45993.1"/>
    <property type="molecule type" value="Genomic_DNA"/>
</dbReference>
<keyword evidence="2" id="KW-0813">Transport</keyword>
<dbReference type="EMBL" id="CP128399">
    <property type="protein sequence ID" value="WJW67853.1"/>
    <property type="molecule type" value="Genomic_DNA"/>
</dbReference>
<evidence type="ECO:0000256" key="8">
    <source>
        <dbReference type="ARBA" id="ARBA00023303"/>
    </source>
</evidence>
<protein>
    <submittedName>
        <fullName evidence="11">Cyclic nucleotide-binding domain-containing protein</fullName>
    </submittedName>
</protein>
<dbReference type="RefSeq" id="WP_341469742.1">
    <property type="nucleotide sequence ID" value="NZ_CP128399.1"/>
</dbReference>
<proteinExistence type="predicted"/>
<dbReference type="PANTHER" id="PTHR45638">
    <property type="entry name" value="CYCLIC NUCLEOTIDE-GATED CATION CHANNEL SUBUNIT A"/>
    <property type="match status" value="1"/>
</dbReference>
<dbReference type="SMART" id="SM00100">
    <property type="entry name" value="cNMP"/>
    <property type="match status" value="1"/>
</dbReference>
<dbReference type="CDD" id="cd00038">
    <property type="entry name" value="CAP_ED"/>
    <property type="match status" value="1"/>
</dbReference>
<evidence type="ECO:0000313" key="12">
    <source>
        <dbReference type="EMBL" id="WJW67853.1"/>
    </source>
</evidence>
<evidence type="ECO:0000313" key="13">
    <source>
        <dbReference type="Proteomes" id="UP000521676"/>
    </source>
</evidence>
<feature type="coiled-coil region" evidence="9">
    <location>
        <begin position="190"/>
        <end position="217"/>
    </location>
</feature>
<reference evidence="12" key="2">
    <citation type="journal article" date="2024" name="Nature">
        <title>Anoxygenic phototroph of the Chloroflexota uses a type I reaction centre.</title>
        <authorList>
            <person name="Tsuji J.M."/>
            <person name="Shaw N.A."/>
            <person name="Nagashima S."/>
            <person name="Venkiteswaran J.J."/>
            <person name="Schiff S.L."/>
            <person name="Watanabe T."/>
            <person name="Fukui M."/>
            <person name="Hanada S."/>
            <person name="Tank M."/>
            <person name="Neufeld J.D."/>
        </authorList>
    </citation>
    <scope>NUCLEOTIDE SEQUENCE</scope>
    <source>
        <strain evidence="12">L227-S17</strain>
    </source>
</reference>
<evidence type="ECO:0000256" key="7">
    <source>
        <dbReference type="ARBA" id="ARBA00023286"/>
    </source>
</evidence>
<dbReference type="Proteomes" id="UP001431572">
    <property type="component" value="Chromosome 1"/>
</dbReference>
<accession>A0A8T7LYA5</accession>
<gene>
    <name evidence="11" type="ORF">HXX08_08960</name>
    <name evidence="12" type="ORF">OZ401_001136</name>
</gene>
<keyword evidence="9" id="KW-0175">Coiled coil</keyword>
<evidence type="ECO:0000259" key="10">
    <source>
        <dbReference type="PROSITE" id="PS50042"/>
    </source>
</evidence>
<dbReference type="SUPFAM" id="SSF51206">
    <property type="entry name" value="cAMP-binding domain-like"/>
    <property type="match status" value="1"/>
</dbReference>
<dbReference type="Gene3D" id="2.60.120.10">
    <property type="entry name" value="Jelly Rolls"/>
    <property type="match status" value="1"/>
</dbReference>
<name>A0A8T7LYA5_9CHLR</name>
<keyword evidence="5" id="KW-0406">Ion transport</keyword>
<reference evidence="11 13" key="1">
    <citation type="submission" date="2020-06" db="EMBL/GenBank/DDBJ databases">
        <title>Anoxygenic phototrophic Chloroflexota member uses a Type I reaction center.</title>
        <authorList>
            <person name="Tsuji J.M."/>
            <person name="Shaw N.A."/>
            <person name="Nagashima S."/>
            <person name="Venkiteswaran J."/>
            <person name="Schiff S.L."/>
            <person name="Hanada S."/>
            <person name="Tank M."/>
            <person name="Neufeld J.D."/>
        </authorList>
    </citation>
    <scope>NUCLEOTIDE SEQUENCE [LARGE SCALE GENOMIC DNA]</scope>
    <source>
        <strain evidence="11">L227-S17</strain>
    </source>
</reference>
<dbReference type="PROSITE" id="PS00889">
    <property type="entry name" value="CNMP_BINDING_2"/>
    <property type="match status" value="1"/>
</dbReference>
<keyword evidence="6" id="KW-0472">Membrane</keyword>
<dbReference type="Proteomes" id="UP000521676">
    <property type="component" value="Unassembled WGS sequence"/>
</dbReference>
<dbReference type="PROSITE" id="PS50042">
    <property type="entry name" value="CNMP_BINDING_3"/>
    <property type="match status" value="1"/>
</dbReference>
<evidence type="ECO:0000256" key="2">
    <source>
        <dbReference type="ARBA" id="ARBA00022448"/>
    </source>
</evidence>
<dbReference type="PANTHER" id="PTHR45638:SF11">
    <property type="entry name" value="CYCLIC NUCLEOTIDE-GATED CATION CHANNEL SUBUNIT A"/>
    <property type="match status" value="1"/>
</dbReference>
<dbReference type="AlphaFoldDB" id="A0A8T7LYA5"/>
<dbReference type="GO" id="GO:0044877">
    <property type="term" value="F:protein-containing complex binding"/>
    <property type="evidence" value="ECO:0007669"/>
    <property type="project" value="TreeGrafter"/>
</dbReference>
<keyword evidence="14" id="KW-1185">Reference proteome</keyword>
<feature type="domain" description="Cyclic nucleotide-binding" evidence="10">
    <location>
        <begin position="16"/>
        <end position="131"/>
    </location>
</feature>
<dbReference type="InterPro" id="IPR014710">
    <property type="entry name" value="RmlC-like_jellyroll"/>
</dbReference>
<dbReference type="InterPro" id="IPR050866">
    <property type="entry name" value="CNG_cation_channel"/>
</dbReference>
<dbReference type="GO" id="GO:0005221">
    <property type="term" value="F:intracellularly cyclic nucleotide-activated monoatomic cation channel activity"/>
    <property type="evidence" value="ECO:0007669"/>
    <property type="project" value="InterPro"/>
</dbReference>
<evidence type="ECO:0000256" key="6">
    <source>
        <dbReference type="ARBA" id="ARBA00023136"/>
    </source>
</evidence>